<evidence type="ECO:0000256" key="7">
    <source>
        <dbReference type="HAMAP-Rule" id="MF_01405"/>
    </source>
</evidence>
<proteinExistence type="inferred from homology"/>
<evidence type="ECO:0000256" key="3">
    <source>
        <dbReference type="ARBA" id="ARBA00022741"/>
    </source>
</evidence>
<sequence length="194" mass="21523">MKFVIATHNQGKIVEFRRMLEPMGIEVVMAELSEPEETGKTFGENAYIKAESACRETGLPAVADDSGLCVDYLDGAPGIYSARFAEPGKRRLTVLEKLHGVPEEQRGAHFVSAVCCVFPNGDRIDAEGKCFGAIAQESRGENGFGYDSIFVQDGRTFGEMSDQEKDARSHRGKAFEEFERKLKEYLEGLEKENV</sequence>
<dbReference type="PANTHER" id="PTHR11067">
    <property type="entry name" value="INOSINE TRIPHOSPHATE PYROPHOSPHATASE/HAM1 PROTEIN"/>
    <property type="match status" value="1"/>
</dbReference>
<keyword evidence="3 7" id="KW-0547">Nucleotide-binding</keyword>
<evidence type="ECO:0000256" key="8">
    <source>
        <dbReference type="RuleBase" id="RU003781"/>
    </source>
</evidence>
<dbReference type="CDD" id="cd00515">
    <property type="entry name" value="HAM1"/>
    <property type="match status" value="1"/>
</dbReference>
<keyword evidence="6 7" id="KW-0546">Nucleotide metabolism</keyword>
<dbReference type="InterPro" id="IPR029001">
    <property type="entry name" value="ITPase-like_fam"/>
</dbReference>
<dbReference type="Gene3D" id="3.90.950.10">
    <property type="match status" value="1"/>
</dbReference>
<comment type="function">
    <text evidence="7">Pyrophosphatase that catalyzes the hydrolysis of nucleoside triphosphates to their monophosphate derivatives, with a high preference for the non-canonical purine nucleotides XTP (xanthosine triphosphate), dITP (deoxyinosine triphosphate) and ITP. Seems to function as a house-cleaning enzyme that removes non-canonical purine nucleotides from the nucleotide pool, thus preventing their incorporation into DNA/RNA and avoiding chromosomal lesions.</text>
</comment>
<dbReference type="RefSeq" id="WP_066862910.1">
    <property type="nucleotide sequence ID" value="NZ_CABKVV010000013.1"/>
</dbReference>
<comment type="caution">
    <text evidence="9">The sequence shown here is derived from an EMBL/GenBank/DDBJ whole genome shotgun (WGS) entry which is preliminary data.</text>
</comment>
<dbReference type="Proteomes" id="UP001524473">
    <property type="component" value="Unassembled WGS sequence"/>
</dbReference>
<feature type="binding site" evidence="7">
    <location>
        <begin position="144"/>
        <end position="147"/>
    </location>
    <ligand>
        <name>substrate</name>
    </ligand>
</feature>
<comment type="cofactor">
    <cofactor evidence="7">
        <name>Mg(2+)</name>
        <dbReference type="ChEBI" id="CHEBI:18420"/>
    </cofactor>
    <text evidence="7">Binds 1 Mg(2+) ion per subunit.</text>
</comment>
<feature type="binding site" evidence="7">
    <location>
        <position position="165"/>
    </location>
    <ligand>
        <name>substrate</name>
    </ligand>
</feature>
<dbReference type="HAMAP" id="MF_01405">
    <property type="entry name" value="Non_canon_purine_NTPase"/>
    <property type="match status" value="1"/>
</dbReference>
<dbReference type="SUPFAM" id="SSF52972">
    <property type="entry name" value="ITPase-like"/>
    <property type="match status" value="1"/>
</dbReference>
<comment type="catalytic activity">
    <reaction evidence="7">
        <text>dITP + H2O = dIMP + diphosphate + H(+)</text>
        <dbReference type="Rhea" id="RHEA:28342"/>
        <dbReference type="ChEBI" id="CHEBI:15377"/>
        <dbReference type="ChEBI" id="CHEBI:15378"/>
        <dbReference type="ChEBI" id="CHEBI:33019"/>
        <dbReference type="ChEBI" id="CHEBI:61194"/>
        <dbReference type="ChEBI" id="CHEBI:61382"/>
        <dbReference type="EC" id="3.6.1.66"/>
    </reaction>
</comment>
<dbReference type="EC" id="3.6.1.66" evidence="7"/>
<evidence type="ECO:0000313" key="10">
    <source>
        <dbReference type="Proteomes" id="UP001524473"/>
    </source>
</evidence>
<comment type="catalytic activity">
    <reaction evidence="7">
        <text>XTP + H2O = XMP + diphosphate + H(+)</text>
        <dbReference type="Rhea" id="RHEA:28610"/>
        <dbReference type="ChEBI" id="CHEBI:15377"/>
        <dbReference type="ChEBI" id="CHEBI:15378"/>
        <dbReference type="ChEBI" id="CHEBI:33019"/>
        <dbReference type="ChEBI" id="CHEBI:57464"/>
        <dbReference type="ChEBI" id="CHEBI:61314"/>
        <dbReference type="EC" id="3.6.1.66"/>
    </reaction>
</comment>
<accession>A0ABT1S1I9</accession>
<comment type="catalytic activity">
    <reaction evidence="7">
        <text>ITP + H2O = IMP + diphosphate + H(+)</text>
        <dbReference type="Rhea" id="RHEA:29399"/>
        <dbReference type="ChEBI" id="CHEBI:15377"/>
        <dbReference type="ChEBI" id="CHEBI:15378"/>
        <dbReference type="ChEBI" id="CHEBI:33019"/>
        <dbReference type="ChEBI" id="CHEBI:58053"/>
        <dbReference type="ChEBI" id="CHEBI:61402"/>
        <dbReference type="EC" id="3.6.1.66"/>
    </reaction>
</comment>
<evidence type="ECO:0000313" key="9">
    <source>
        <dbReference type="EMBL" id="MCQ4840811.1"/>
    </source>
</evidence>
<evidence type="ECO:0000256" key="2">
    <source>
        <dbReference type="ARBA" id="ARBA00022723"/>
    </source>
</evidence>
<keyword evidence="4 7" id="KW-0378">Hydrolase</keyword>
<feature type="binding site" evidence="7">
    <location>
        <position position="65"/>
    </location>
    <ligand>
        <name>Mg(2+)</name>
        <dbReference type="ChEBI" id="CHEBI:18420"/>
    </ligand>
</feature>
<feature type="binding site" evidence="7">
    <location>
        <begin position="170"/>
        <end position="171"/>
    </location>
    <ligand>
        <name>substrate</name>
    </ligand>
</feature>
<dbReference type="GeneID" id="90532058"/>
<keyword evidence="2 7" id="KW-0479">Metal-binding</keyword>
<dbReference type="PANTHER" id="PTHR11067:SF9">
    <property type="entry name" value="INOSINE TRIPHOSPHATE PYROPHOSPHATASE"/>
    <property type="match status" value="1"/>
</dbReference>
<feature type="active site" description="Proton acceptor" evidence="7">
    <location>
        <position position="65"/>
    </location>
</feature>
<organism evidence="9 10">
    <name type="scientific">Neglectibacter timonensis</name>
    <dbReference type="NCBI Taxonomy" id="1776382"/>
    <lineage>
        <taxon>Bacteria</taxon>
        <taxon>Bacillati</taxon>
        <taxon>Bacillota</taxon>
        <taxon>Clostridia</taxon>
        <taxon>Eubacteriales</taxon>
        <taxon>Oscillospiraceae</taxon>
        <taxon>Neglectibacter</taxon>
    </lineage>
</organism>
<dbReference type="Pfam" id="PF01725">
    <property type="entry name" value="Ham1p_like"/>
    <property type="match status" value="1"/>
</dbReference>
<protein>
    <recommendedName>
        <fullName evidence="7">dITP/XTP pyrophosphatase</fullName>
        <ecNumber evidence="7">3.6.1.66</ecNumber>
    </recommendedName>
    <alternativeName>
        <fullName evidence="7">Non-canonical purine NTP pyrophosphatase</fullName>
    </alternativeName>
    <alternativeName>
        <fullName evidence="7">Non-standard purine NTP pyrophosphatase</fullName>
    </alternativeName>
    <alternativeName>
        <fullName evidence="7">Nucleoside-triphosphate diphosphatase</fullName>
    </alternativeName>
    <alternativeName>
        <fullName evidence="7">Nucleoside-triphosphate pyrophosphatase</fullName>
        <shortName evidence="7">NTPase</shortName>
    </alternativeName>
</protein>
<keyword evidence="5 7" id="KW-0460">Magnesium</keyword>
<reference evidence="9 10" key="1">
    <citation type="submission" date="2022-06" db="EMBL/GenBank/DDBJ databases">
        <title>Isolation of gut microbiota from human fecal samples.</title>
        <authorList>
            <person name="Pamer E.G."/>
            <person name="Barat B."/>
            <person name="Waligurski E."/>
            <person name="Medina S."/>
            <person name="Paddock L."/>
            <person name="Mostad J."/>
        </authorList>
    </citation>
    <scope>NUCLEOTIDE SEQUENCE [LARGE SCALE GENOMIC DNA]</scope>
    <source>
        <strain evidence="9 10">DFI.9.73</strain>
    </source>
</reference>
<evidence type="ECO:0000256" key="5">
    <source>
        <dbReference type="ARBA" id="ARBA00022842"/>
    </source>
</evidence>
<dbReference type="InterPro" id="IPR020922">
    <property type="entry name" value="dITP/XTP_pyrophosphatase"/>
</dbReference>
<feature type="binding site" evidence="7">
    <location>
        <position position="66"/>
    </location>
    <ligand>
        <name>substrate</name>
    </ligand>
</feature>
<dbReference type="NCBIfam" id="TIGR00042">
    <property type="entry name" value="RdgB/HAM1 family non-canonical purine NTP pyrophosphatase"/>
    <property type="match status" value="1"/>
</dbReference>
<feature type="binding site" evidence="7">
    <location>
        <begin position="7"/>
        <end position="12"/>
    </location>
    <ligand>
        <name>substrate</name>
    </ligand>
</feature>
<dbReference type="InterPro" id="IPR002637">
    <property type="entry name" value="RdgB/HAM1"/>
</dbReference>
<feature type="binding site" evidence="7">
    <location>
        <position position="36"/>
    </location>
    <ligand>
        <name>Mg(2+)</name>
        <dbReference type="ChEBI" id="CHEBI:18420"/>
    </ligand>
</feature>
<evidence type="ECO:0000256" key="1">
    <source>
        <dbReference type="ARBA" id="ARBA00008023"/>
    </source>
</evidence>
<name>A0ABT1S1I9_9FIRM</name>
<gene>
    <name evidence="9" type="primary">rdgB</name>
    <name evidence="9" type="ORF">NE695_12925</name>
</gene>
<evidence type="ECO:0000256" key="6">
    <source>
        <dbReference type="ARBA" id="ARBA00023080"/>
    </source>
</evidence>
<comment type="similarity">
    <text evidence="1 7 8">Belongs to the HAM1 NTPase family.</text>
</comment>
<comment type="subunit">
    <text evidence="7">Homodimer.</text>
</comment>
<keyword evidence="10" id="KW-1185">Reference proteome</keyword>
<dbReference type="EMBL" id="JANFZH010000031">
    <property type="protein sequence ID" value="MCQ4840811.1"/>
    <property type="molecule type" value="Genomic_DNA"/>
</dbReference>
<evidence type="ECO:0000256" key="4">
    <source>
        <dbReference type="ARBA" id="ARBA00022801"/>
    </source>
</evidence>